<evidence type="ECO:0000256" key="4">
    <source>
        <dbReference type="ARBA" id="ARBA00022827"/>
    </source>
</evidence>
<sequence length="698" mass="75096">MTKVTTATTKPAAGEQSFKTYKGYPFFAKDLPCPPEPQQLVNQLRDAVLGGTSRTAGRQPQVLGRDDHGFSSSAAIFNGSVKSPALALVKPTSALHVSRTIVFCKDNGLEVSVKSGGNGVHGWSVAGHVILDLSLLNDVSMALPSPYPPTPQGSFEAIHTDDLATTTPSLLAQQTPSDSAIKRPADSAVEEGTDSDGLRGKRRFSKSTVVGGPLVSSGNESNSRDEGRGSSSHNAAQLPSVNTTPTSFPPAASPASSTHPRITYVNPSKTPTSSFPFLPPTVGPSSSSSLFLPGSGYQPSYLNLFPQQQAVFNTNPNPPPYMLVTFGAGVGSKQLDTITASSPYGAFHVPTSAFPVGTGQFLSGGFGFLGRKHGFAMDNLVEVEMVLADGRIIWVGEGGTKGGEWKEGEDPKEVWWAIRGAGSIIGVVTRFKAKAYYVPSVYAGNLIYLFDHNTTPSLLQHVRDCIKGAPPTVYANIILTAGPPGAPAIVVFQLCFSGKNARLEGETYVQAISSWEGGRSLFMDFSERAFEKQQLAVEEVLKGGSGRKWFIESDLLLSLTDEVIDETCARFDSIPDGCTWLFEYTSSSVLSDPQAVSDSCFPASHRAGAFTVVALHQWRHDETPEEDTRCVVTAQDWIEQLIHFNSPGGPLPCFLQTRKIKDIKGVYGQENFKRLKQLKNQLDPDNTFKHTSWPNKDD</sequence>
<accession>A0AAJ8JMN7</accession>
<evidence type="ECO:0000256" key="2">
    <source>
        <dbReference type="ARBA" id="ARBA00005466"/>
    </source>
</evidence>
<dbReference type="InterPro" id="IPR016166">
    <property type="entry name" value="FAD-bd_PCMH"/>
</dbReference>
<dbReference type="Gene3D" id="3.30.465.10">
    <property type="match status" value="1"/>
</dbReference>
<dbReference type="PANTHER" id="PTHR42973">
    <property type="entry name" value="BINDING OXIDOREDUCTASE, PUTATIVE (AFU_ORTHOLOGUE AFUA_1G17690)-RELATED"/>
    <property type="match status" value="1"/>
</dbReference>
<evidence type="ECO:0000256" key="5">
    <source>
        <dbReference type="ARBA" id="ARBA00023002"/>
    </source>
</evidence>
<dbReference type="PROSITE" id="PS51387">
    <property type="entry name" value="FAD_PCMH"/>
    <property type="match status" value="1"/>
</dbReference>
<evidence type="ECO:0000259" key="7">
    <source>
        <dbReference type="PROSITE" id="PS51387"/>
    </source>
</evidence>
<dbReference type="InterPro" id="IPR012951">
    <property type="entry name" value="BBE"/>
</dbReference>
<dbReference type="GeneID" id="91084456"/>
<dbReference type="InterPro" id="IPR036318">
    <property type="entry name" value="FAD-bd_PCMH-like_sf"/>
</dbReference>
<proteinExistence type="inferred from homology"/>
<keyword evidence="5" id="KW-0560">Oxidoreductase</keyword>
<comment type="similarity">
    <text evidence="2">Belongs to the oxygen-dependent FAD-linked oxidoreductase family.</text>
</comment>
<reference evidence="8" key="3">
    <citation type="submission" date="2024-01" db="EMBL/GenBank/DDBJ databases">
        <authorList>
            <person name="Coelho M.A."/>
            <person name="David-Palma M."/>
            <person name="Shea T."/>
            <person name="Sun S."/>
            <person name="Cuomo C.A."/>
            <person name="Heitman J."/>
        </authorList>
    </citation>
    <scope>NUCLEOTIDE SEQUENCE</scope>
    <source>
        <strain evidence="8">CBS 7841</strain>
    </source>
</reference>
<keyword evidence="3" id="KW-0285">Flavoprotein</keyword>
<reference evidence="8" key="2">
    <citation type="journal article" date="2022" name="Elife">
        <title>Obligate sexual reproduction of a homothallic fungus closely related to the Cryptococcus pathogenic species complex.</title>
        <authorList>
            <person name="Passer A.R."/>
            <person name="Clancey S.A."/>
            <person name="Shea T."/>
            <person name="David-Palma M."/>
            <person name="Averette A.F."/>
            <person name="Boekhout T."/>
            <person name="Porcel B.M."/>
            <person name="Nowrousian M."/>
            <person name="Cuomo C.A."/>
            <person name="Sun S."/>
            <person name="Heitman J."/>
            <person name="Coelho M.A."/>
        </authorList>
    </citation>
    <scope>NUCLEOTIDE SEQUENCE</scope>
    <source>
        <strain evidence="8">CBS 7841</strain>
    </source>
</reference>
<dbReference type="InterPro" id="IPR016169">
    <property type="entry name" value="FAD-bd_PCMH_sub2"/>
</dbReference>
<dbReference type="Pfam" id="PF08031">
    <property type="entry name" value="BBE"/>
    <property type="match status" value="1"/>
</dbReference>
<evidence type="ECO:0000256" key="6">
    <source>
        <dbReference type="SAM" id="MobiDB-lite"/>
    </source>
</evidence>
<name>A0AAJ8JMN7_9TREE</name>
<dbReference type="Gene3D" id="3.40.462.20">
    <property type="match status" value="1"/>
</dbReference>
<dbReference type="GO" id="GO:0071949">
    <property type="term" value="F:FAD binding"/>
    <property type="evidence" value="ECO:0007669"/>
    <property type="project" value="InterPro"/>
</dbReference>
<dbReference type="GO" id="GO:0016491">
    <property type="term" value="F:oxidoreductase activity"/>
    <property type="evidence" value="ECO:0007669"/>
    <property type="project" value="UniProtKB-KW"/>
</dbReference>
<dbReference type="KEGG" id="cdep:91084456"/>
<evidence type="ECO:0000256" key="3">
    <source>
        <dbReference type="ARBA" id="ARBA00022630"/>
    </source>
</evidence>
<feature type="compositionally biased region" description="Polar residues" evidence="6">
    <location>
        <begin position="229"/>
        <end position="242"/>
    </location>
</feature>
<dbReference type="EMBL" id="CP143784">
    <property type="protein sequence ID" value="WVN85098.1"/>
    <property type="molecule type" value="Genomic_DNA"/>
</dbReference>
<protein>
    <recommendedName>
        <fullName evidence="7">FAD-binding PCMH-type domain-containing protein</fullName>
    </recommendedName>
</protein>
<feature type="region of interest" description="Disordered" evidence="6">
    <location>
        <begin position="171"/>
        <end position="270"/>
    </location>
</feature>
<dbReference type="SUPFAM" id="SSF56176">
    <property type="entry name" value="FAD-binding/transporter-associated domain-like"/>
    <property type="match status" value="2"/>
</dbReference>
<dbReference type="Proteomes" id="UP000094043">
    <property type="component" value="Chromosome 1"/>
</dbReference>
<feature type="domain" description="FAD-binding PCMH-type" evidence="7">
    <location>
        <begin position="257"/>
        <end position="438"/>
    </location>
</feature>
<dbReference type="InterPro" id="IPR050416">
    <property type="entry name" value="FAD-linked_Oxidoreductase"/>
</dbReference>
<dbReference type="InterPro" id="IPR016167">
    <property type="entry name" value="FAD-bd_PCMH_sub1"/>
</dbReference>
<gene>
    <name evidence="8" type="ORF">L203_100240</name>
</gene>
<keyword evidence="9" id="KW-1185">Reference proteome</keyword>
<dbReference type="RefSeq" id="XP_066065799.1">
    <property type="nucleotide sequence ID" value="XM_066209702.1"/>
</dbReference>
<keyword evidence="4" id="KW-0274">FAD</keyword>
<comment type="cofactor">
    <cofactor evidence="1">
        <name>FAD</name>
        <dbReference type="ChEBI" id="CHEBI:57692"/>
    </cofactor>
</comment>
<reference evidence="8" key="1">
    <citation type="submission" date="2016-06" db="EMBL/GenBank/DDBJ databases">
        <authorList>
            <person name="Cuomo C."/>
            <person name="Litvintseva A."/>
            <person name="Heitman J."/>
            <person name="Chen Y."/>
            <person name="Sun S."/>
            <person name="Springer D."/>
            <person name="Dromer F."/>
            <person name="Young S."/>
            <person name="Zeng Q."/>
            <person name="Chapman S."/>
            <person name="Gujja S."/>
            <person name="Saif S."/>
            <person name="Birren B."/>
        </authorList>
    </citation>
    <scope>NUCLEOTIDE SEQUENCE</scope>
    <source>
        <strain evidence="8">CBS 7841</strain>
    </source>
</reference>
<dbReference type="AlphaFoldDB" id="A0AAJ8JMN7"/>
<evidence type="ECO:0000256" key="1">
    <source>
        <dbReference type="ARBA" id="ARBA00001974"/>
    </source>
</evidence>
<dbReference type="Gene3D" id="3.30.43.10">
    <property type="entry name" value="Uridine Diphospho-n-acetylenolpyruvylglucosamine Reductase, domain 2"/>
    <property type="match status" value="1"/>
</dbReference>
<evidence type="ECO:0000313" key="8">
    <source>
        <dbReference type="EMBL" id="WVN85098.1"/>
    </source>
</evidence>
<evidence type="ECO:0000313" key="9">
    <source>
        <dbReference type="Proteomes" id="UP000094043"/>
    </source>
</evidence>
<dbReference type="InterPro" id="IPR006094">
    <property type="entry name" value="Oxid_FAD_bind_N"/>
</dbReference>
<dbReference type="Pfam" id="PF01565">
    <property type="entry name" value="FAD_binding_4"/>
    <property type="match status" value="1"/>
</dbReference>
<organism evidence="8 9">
    <name type="scientific">Cryptococcus depauperatus CBS 7841</name>
    <dbReference type="NCBI Taxonomy" id="1295531"/>
    <lineage>
        <taxon>Eukaryota</taxon>
        <taxon>Fungi</taxon>
        <taxon>Dikarya</taxon>
        <taxon>Basidiomycota</taxon>
        <taxon>Agaricomycotina</taxon>
        <taxon>Tremellomycetes</taxon>
        <taxon>Tremellales</taxon>
        <taxon>Cryptococcaceae</taxon>
        <taxon>Cryptococcus</taxon>
    </lineage>
</organism>
<dbReference type="PANTHER" id="PTHR42973:SF39">
    <property type="entry name" value="FAD-BINDING PCMH-TYPE DOMAIN-CONTAINING PROTEIN"/>
    <property type="match status" value="1"/>
</dbReference>